<evidence type="ECO:0000313" key="6">
    <source>
        <dbReference type="EMBL" id="SNS62718.1"/>
    </source>
</evidence>
<dbReference type="OrthoDB" id="9805134at2"/>
<dbReference type="InterPro" id="IPR011075">
    <property type="entry name" value="TetR_C"/>
</dbReference>
<dbReference type="GO" id="GO:0003677">
    <property type="term" value="F:DNA binding"/>
    <property type="evidence" value="ECO:0007669"/>
    <property type="project" value="UniProtKB-UniRule"/>
</dbReference>
<evidence type="ECO:0000259" key="5">
    <source>
        <dbReference type="PROSITE" id="PS50977"/>
    </source>
</evidence>
<dbReference type="Gene3D" id="1.10.10.60">
    <property type="entry name" value="Homeodomain-like"/>
    <property type="match status" value="1"/>
</dbReference>
<dbReference type="InterPro" id="IPR001647">
    <property type="entry name" value="HTH_TetR"/>
</dbReference>
<keyword evidence="1" id="KW-0805">Transcription regulation</keyword>
<feature type="DNA-binding region" description="H-T-H motif" evidence="4">
    <location>
        <begin position="29"/>
        <end position="48"/>
    </location>
</feature>
<dbReference type="PANTHER" id="PTHR47506:SF1">
    <property type="entry name" value="HTH-TYPE TRANSCRIPTIONAL REGULATOR YJDC"/>
    <property type="match status" value="1"/>
</dbReference>
<dbReference type="Pfam" id="PF00440">
    <property type="entry name" value="TetR_N"/>
    <property type="match status" value="1"/>
</dbReference>
<evidence type="ECO:0000256" key="4">
    <source>
        <dbReference type="PROSITE-ProRule" id="PRU00335"/>
    </source>
</evidence>
<dbReference type="InterPro" id="IPR009057">
    <property type="entry name" value="Homeodomain-like_sf"/>
</dbReference>
<keyword evidence="3" id="KW-0804">Transcription</keyword>
<dbReference type="SUPFAM" id="SSF48498">
    <property type="entry name" value="Tetracyclin repressor-like, C-terminal domain"/>
    <property type="match status" value="1"/>
</dbReference>
<dbReference type="Gene3D" id="1.10.357.10">
    <property type="entry name" value="Tetracycline Repressor, domain 2"/>
    <property type="match status" value="1"/>
</dbReference>
<name>A0A239G1Y7_9ACTN</name>
<keyword evidence="7" id="KW-1185">Reference proteome</keyword>
<sequence>MARTKEFDPDAALRRALELFWERGYEATSMADLVAHLGIARASVYATFGGKRELYLKALERYLRDTDPKIAEALSQPGPVLPAVRTLIERYAEESAHGRPRLGCLVVNTAVELAARDAEAARLVEASWNFLEAALTTALTRARAQGELSPDKDPRALARLLLVLFQGMRVLGRAPADDHRLRDATRQAAALFT</sequence>
<accession>A0A239G1Y7</accession>
<evidence type="ECO:0000256" key="1">
    <source>
        <dbReference type="ARBA" id="ARBA00023015"/>
    </source>
</evidence>
<dbReference type="EMBL" id="FZNP01000022">
    <property type="protein sequence ID" value="SNS62718.1"/>
    <property type="molecule type" value="Genomic_DNA"/>
</dbReference>
<keyword evidence="2 4" id="KW-0238">DNA-binding</keyword>
<feature type="domain" description="HTH tetR-type" evidence="5">
    <location>
        <begin position="6"/>
        <end position="66"/>
    </location>
</feature>
<gene>
    <name evidence="6" type="ORF">SAMN06265355_12293</name>
</gene>
<dbReference type="SUPFAM" id="SSF46689">
    <property type="entry name" value="Homeodomain-like"/>
    <property type="match status" value="1"/>
</dbReference>
<reference evidence="7" key="1">
    <citation type="submission" date="2017-06" db="EMBL/GenBank/DDBJ databases">
        <authorList>
            <person name="Varghese N."/>
            <person name="Submissions S."/>
        </authorList>
    </citation>
    <scope>NUCLEOTIDE SEQUENCE [LARGE SCALE GENOMIC DNA]</scope>
    <source>
        <strain evidence="7">DSM 44485</strain>
    </source>
</reference>
<dbReference type="AlphaFoldDB" id="A0A239G1Y7"/>
<evidence type="ECO:0000256" key="3">
    <source>
        <dbReference type="ARBA" id="ARBA00023163"/>
    </source>
</evidence>
<organism evidence="6 7">
    <name type="scientific">Actinomadura mexicana</name>
    <dbReference type="NCBI Taxonomy" id="134959"/>
    <lineage>
        <taxon>Bacteria</taxon>
        <taxon>Bacillati</taxon>
        <taxon>Actinomycetota</taxon>
        <taxon>Actinomycetes</taxon>
        <taxon>Streptosporangiales</taxon>
        <taxon>Thermomonosporaceae</taxon>
        <taxon>Actinomadura</taxon>
    </lineage>
</organism>
<dbReference type="Proteomes" id="UP000198420">
    <property type="component" value="Unassembled WGS sequence"/>
</dbReference>
<dbReference type="PROSITE" id="PS50977">
    <property type="entry name" value="HTH_TETR_2"/>
    <property type="match status" value="1"/>
</dbReference>
<evidence type="ECO:0000256" key="2">
    <source>
        <dbReference type="ARBA" id="ARBA00023125"/>
    </source>
</evidence>
<proteinExistence type="predicted"/>
<dbReference type="PANTHER" id="PTHR47506">
    <property type="entry name" value="TRANSCRIPTIONAL REGULATORY PROTEIN"/>
    <property type="match status" value="1"/>
</dbReference>
<dbReference type="PRINTS" id="PR00455">
    <property type="entry name" value="HTHTETR"/>
</dbReference>
<protein>
    <submittedName>
        <fullName evidence="6">Transcriptional regulator, TetR family</fullName>
    </submittedName>
</protein>
<dbReference type="InterPro" id="IPR036271">
    <property type="entry name" value="Tet_transcr_reg_TetR-rel_C_sf"/>
</dbReference>
<evidence type="ECO:0000313" key="7">
    <source>
        <dbReference type="Proteomes" id="UP000198420"/>
    </source>
</evidence>
<dbReference type="RefSeq" id="WP_089316426.1">
    <property type="nucleotide sequence ID" value="NZ_FZNP01000022.1"/>
</dbReference>
<dbReference type="Pfam" id="PF16925">
    <property type="entry name" value="TetR_C_13"/>
    <property type="match status" value="1"/>
</dbReference>